<dbReference type="Proteomes" id="UP001460270">
    <property type="component" value="Unassembled WGS sequence"/>
</dbReference>
<evidence type="ECO:0000313" key="3">
    <source>
        <dbReference type="EMBL" id="KAK7886449.1"/>
    </source>
</evidence>
<dbReference type="InterPro" id="IPR043136">
    <property type="entry name" value="B30.2/SPRY_sf"/>
</dbReference>
<reference evidence="4" key="1">
    <citation type="submission" date="2024-04" db="EMBL/GenBank/DDBJ databases">
        <title>Salinicola lusitanus LLJ914,a marine bacterium isolated from the Okinawa Trough.</title>
        <authorList>
            <person name="Li J."/>
        </authorList>
    </citation>
    <scope>NUCLEOTIDE SEQUENCE [LARGE SCALE GENOMIC DNA]</scope>
</reference>
<organism evidence="3 4">
    <name type="scientific">Mugilogobius chulae</name>
    <name type="common">yellowstripe goby</name>
    <dbReference type="NCBI Taxonomy" id="88201"/>
    <lineage>
        <taxon>Eukaryota</taxon>
        <taxon>Metazoa</taxon>
        <taxon>Chordata</taxon>
        <taxon>Craniata</taxon>
        <taxon>Vertebrata</taxon>
        <taxon>Euteleostomi</taxon>
        <taxon>Actinopterygii</taxon>
        <taxon>Neopterygii</taxon>
        <taxon>Teleostei</taxon>
        <taxon>Neoteleostei</taxon>
        <taxon>Acanthomorphata</taxon>
        <taxon>Gobiaria</taxon>
        <taxon>Gobiiformes</taxon>
        <taxon>Gobioidei</taxon>
        <taxon>Gobiidae</taxon>
        <taxon>Gobionellinae</taxon>
        <taxon>Mugilogobius</taxon>
    </lineage>
</organism>
<dbReference type="InterPro" id="IPR001870">
    <property type="entry name" value="B30.2/SPRY"/>
</dbReference>
<protein>
    <recommendedName>
        <fullName evidence="2">B30.2/SPRY domain-containing protein</fullName>
    </recommendedName>
</protein>
<dbReference type="SUPFAM" id="SSF49899">
    <property type="entry name" value="Concanavalin A-like lectins/glucanases"/>
    <property type="match status" value="1"/>
</dbReference>
<gene>
    <name evidence="3" type="ORF">WMY93_026070</name>
</gene>
<sequence length="200" mass="22309">MGFKAWDKMRALVQYSPVFLDKNTANRWLYVSEDLRGVRNGDTKQQIPLNPERFTKYPRVLGSEGFSSGSHQWDVEVGDHPEWTIGLAKESVDRKGEITANPENGYWCFDLEDGEYIDVVGKTLKLKRSPQKIRVRLDYDEGKLFFYDAENMAHRTDRNKPPGPDLAPALGAAGPDRCRPGPGPGLGPGIGLGLARFGSD</sequence>
<proteinExistence type="predicted"/>
<dbReference type="InterPro" id="IPR013320">
    <property type="entry name" value="ConA-like_dom_sf"/>
</dbReference>
<dbReference type="Gene3D" id="2.60.120.920">
    <property type="match status" value="1"/>
</dbReference>
<dbReference type="SMART" id="SM00589">
    <property type="entry name" value="PRY"/>
    <property type="match status" value="1"/>
</dbReference>
<dbReference type="AlphaFoldDB" id="A0AAW0MY06"/>
<dbReference type="SMART" id="SM00449">
    <property type="entry name" value="SPRY"/>
    <property type="match status" value="1"/>
</dbReference>
<comment type="caution">
    <text evidence="3">The sequence shown here is derived from an EMBL/GenBank/DDBJ whole genome shotgun (WGS) entry which is preliminary data.</text>
</comment>
<dbReference type="PANTHER" id="PTHR24103">
    <property type="entry name" value="E3 UBIQUITIN-PROTEIN LIGASE TRIM"/>
    <property type="match status" value="1"/>
</dbReference>
<dbReference type="PRINTS" id="PR01407">
    <property type="entry name" value="BUTYPHLNCDUF"/>
</dbReference>
<dbReference type="InterPro" id="IPR003877">
    <property type="entry name" value="SPRY_dom"/>
</dbReference>
<accession>A0AAW0MY06</accession>
<feature type="region of interest" description="Disordered" evidence="1">
    <location>
        <begin position="155"/>
        <end position="192"/>
    </location>
</feature>
<evidence type="ECO:0000259" key="2">
    <source>
        <dbReference type="PROSITE" id="PS50188"/>
    </source>
</evidence>
<dbReference type="InterPro" id="IPR006574">
    <property type="entry name" value="PRY"/>
</dbReference>
<name>A0AAW0MY06_9GOBI</name>
<dbReference type="InterPro" id="IPR050143">
    <property type="entry name" value="TRIM/RBCC"/>
</dbReference>
<feature type="domain" description="B30.2/SPRY" evidence="2">
    <location>
        <begin position="1"/>
        <end position="189"/>
    </location>
</feature>
<dbReference type="PROSITE" id="PS50188">
    <property type="entry name" value="B302_SPRY"/>
    <property type="match status" value="1"/>
</dbReference>
<evidence type="ECO:0000256" key="1">
    <source>
        <dbReference type="SAM" id="MobiDB-lite"/>
    </source>
</evidence>
<evidence type="ECO:0000313" key="4">
    <source>
        <dbReference type="Proteomes" id="UP001460270"/>
    </source>
</evidence>
<keyword evidence="4" id="KW-1185">Reference proteome</keyword>
<dbReference type="InterPro" id="IPR003879">
    <property type="entry name" value="Butyrophylin_SPRY"/>
</dbReference>
<dbReference type="Pfam" id="PF13765">
    <property type="entry name" value="PRY"/>
    <property type="match status" value="1"/>
</dbReference>
<dbReference type="EMBL" id="JBBPFD010000019">
    <property type="protein sequence ID" value="KAK7886449.1"/>
    <property type="molecule type" value="Genomic_DNA"/>
</dbReference>
<dbReference type="Pfam" id="PF00622">
    <property type="entry name" value="SPRY"/>
    <property type="match status" value="1"/>
</dbReference>
<feature type="compositionally biased region" description="Low complexity" evidence="1">
    <location>
        <begin position="166"/>
        <end position="175"/>
    </location>
</feature>